<evidence type="ECO:0000256" key="2">
    <source>
        <dbReference type="SAM" id="SignalP"/>
    </source>
</evidence>
<keyword evidence="1" id="KW-1133">Transmembrane helix</keyword>
<gene>
    <name evidence="3" type="ORF">CDAUBV1_LOCUS2994</name>
</gene>
<proteinExistence type="predicted"/>
<keyword evidence="1" id="KW-0812">Transmembrane</keyword>
<keyword evidence="2" id="KW-0732">Signal</keyword>
<protein>
    <recommendedName>
        <fullName evidence="5">Secreted protein</fullName>
    </recommendedName>
</protein>
<accession>A0AAV2T3Z2</accession>
<evidence type="ECO:0008006" key="5">
    <source>
        <dbReference type="Google" id="ProtNLM"/>
    </source>
</evidence>
<evidence type="ECO:0000313" key="3">
    <source>
        <dbReference type="EMBL" id="CAL5130804.1"/>
    </source>
</evidence>
<feature type="chain" id="PRO_5043562107" description="Secreted protein" evidence="2">
    <location>
        <begin position="20"/>
        <end position="103"/>
    </location>
</feature>
<sequence>MQPAHILFVSHLFCPVCFSIAVENGGNANESFYFGHFIKKQFLSGIFLFSTGLLIGNCHSFTSQHLTRFVNQVVHHVTFPATTRIHLLPALYCELCKRFMTGK</sequence>
<name>A0AAV2T3Z2_CALDB</name>
<dbReference type="AlphaFoldDB" id="A0AAV2T3Z2"/>
<evidence type="ECO:0000313" key="4">
    <source>
        <dbReference type="Proteomes" id="UP001497525"/>
    </source>
</evidence>
<comment type="caution">
    <text evidence="3">The sequence shown here is derived from an EMBL/GenBank/DDBJ whole genome shotgun (WGS) entry which is preliminary data.</text>
</comment>
<dbReference type="Proteomes" id="UP001497525">
    <property type="component" value="Unassembled WGS sequence"/>
</dbReference>
<evidence type="ECO:0000256" key="1">
    <source>
        <dbReference type="SAM" id="Phobius"/>
    </source>
</evidence>
<feature type="signal peptide" evidence="2">
    <location>
        <begin position="1"/>
        <end position="19"/>
    </location>
</feature>
<dbReference type="EMBL" id="CAXLJL010000074">
    <property type="protein sequence ID" value="CAL5130804.1"/>
    <property type="molecule type" value="Genomic_DNA"/>
</dbReference>
<organism evidence="3 4">
    <name type="scientific">Calicophoron daubneyi</name>
    <name type="common">Rumen fluke</name>
    <name type="synonym">Paramphistomum daubneyi</name>
    <dbReference type="NCBI Taxonomy" id="300641"/>
    <lineage>
        <taxon>Eukaryota</taxon>
        <taxon>Metazoa</taxon>
        <taxon>Spiralia</taxon>
        <taxon>Lophotrochozoa</taxon>
        <taxon>Platyhelminthes</taxon>
        <taxon>Trematoda</taxon>
        <taxon>Digenea</taxon>
        <taxon>Plagiorchiida</taxon>
        <taxon>Pronocephalata</taxon>
        <taxon>Paramphistomoidea</taxon>
        <taxon>Paramphistomidae</taxon>
        <taxon>Calicophoron</taxon>
    </lineage>
</organism>
<reference evidence="3" key="1">
    <citation type="submission" date="2024-06" db="EMBL/GenBank/DDBJ databases">
        <authorList>
            <person name="Liu X."/>
            <person name="Lenzi L."/>
            <person name="Haldenby T S."/>
            <person name="Uol C."/>
        </authorList>
    </citation>
    <scope>NUCLEOTIDE SEQUENCE</scope>
</reference>
<feature type="transmembrane region" description="Helical" evidence="1">
    <location>
        <begin position="43"/>
        <end position="62"/>
    </location>
</feature>
<keyword evidence="1" id="KW-0472">Membrane</keyword>